<keyword evidence="5" id="KW-1185">Reference proteome</keyword>
<evidence type="ECO:0000256" key="2">
    <source>
        <dbReference type="SAM" id="SignalP"/>
    </source>
</evidence>
<keyword evidence="2" id="KW-0732">Signal</keyword>
<dbReference type="NCBIfam" id="TIGR02595">
    <property type="entry name" value="PEP_CTERM"/>
    <property type="match status" value="1"/>
</dbReference>
<protein>
    <submittedName>
        <fullName evidence="4">PEP-CTERM sorting domain-containing protein</fullName>
    </submittedName>
</protein>
<reference evidence="4" key="1">
    <citation type="submission" date="2023-01" db="EMBL/GenBank/DDBJ databases">
        <title>Whole genome sequence of Paucibacter sp. S2-9 isolated from pond sediment.</title>
        <authorList>
            <person name="Jung J.Y."/>
        </authorList>
    </citation>
    <scope>NUCLEOTIDE SEQUENCE</scope>
    <source>
        <strain evidence="4">S2-9</strain>
    </source>
</reference>
<dbReference type="InterPro" id="IPR013424">
    <property type="entry name" value="Ice-binding_C"/>
</dbReference>
<dbReference type="AlphaFoldDB" id="A0AA95SPX3"/>
<dbReference type="Pfam" id="PF07589">
    <property type="entry name" value="PEP-CTERM"/>
    <property type="match status" value="1"/>
</dbReference>
<feature type="chain" id="PRO_5041714708" evidence="2">
    <location>
        <begin position="24"/>
        <end position="215"/>
    </location>
</feature>
<evidence type="ECO:0000313" key="5">
    <source>
        <dbReference type="Proteomes" id="UP001177769"/>
    </source>
</evidence>
<dbReference type="EMBL" id="CP116346">
    <property type="protein sequence ID" value="WIT14242.1"/>
    <property type="molecule type" value="Genomic_DNA"/>
</dbReference>
<feature type="signal peptide" evidence="2">
    <location>
        <begin position="1"/>
        <end position="23"/>
    </location>
</feature>
<feature type="transmembrane region" description="Helical" evidence="1">
    <location>
        <begin position="186"/>
        <end position="204"/>
    </location>
</feature>
<dbReference type="KEGG" id="pais:PFX98_11650"/>
<gene>
    <name evidence="4" type="ORF">PFX98_11650</name>
</gene>
<feature type="domain" description="Ice-binding protein C-terminal" evidence="3">
    <location>
        <begin position="182"/>
        <end position="205"/>
    </location>
</feature>
<dbReference type="Proteomes" id="UP001177769">
    <property type="component" value="Chromosome"/>
</dbReference>
<organism evidence="4 5">
    <name type="scientific">Paucibacter sediminis</name>
    <dbReference type="NCBI Taxonomy" id="3019553"/>
    <lineage>
        <taxon>Bacteria</taxon>
        <taxon>Pseudomonadati</taxon>
        <taxon>Pseudomonadota</taxon>
        <taxon>Betaproteobacteria</taxon>
        <taxon>Burkholderiales</taxon>
        <taxon>Sphaerotilaceae</taxon>
        <taxon>Roseateles</taxon>
    </lineage>
</organism>
<sequence length="215" mass="21976">MSKNLLPALALSLGTLLATPASAGIVVSFTPSTQHANIGETLSVDVTIAGLGAEILSAFDLNFIFDGSVIGYAYRLIDATNAQQQLGSAYGIDPLLVIDSVALGDWGLQASALADDATVAAAQADSFLLAHFAFSADADGTSLFTLGPDLDFQRNFVGLNALSLDVTVQGACIAVGTGACNVPEPASYGLLGLALLAAGAPGLLRRRQRPVTRRA</sequence>
<accession>A0AA95SPX3</accession>
<name>A0AA95SPX3_9BURK</name>
<keyword evidence="1" id="KW-1133">Transmembrane helix</keyword>
<evidence type="ECO:0000256" key="1">
    <source>
        <dbReference type="SAM" id="Phobius"/>
    </source>
</evidence>
<dbReference type="RefSeq" id="WP_285235370.1">
    <property type="nucleotide sequence ID" value="NZ_CP116346.1"/>
</dbReference>
<keyword evidence="1" id="KW-0812">Transmembrane</keyword>
<proteinExistence type="predicted"/>
<keyword evidence="1" id="KW-0472">Membrane</keyword>
<evidence type="ECO:0000259" key="3">
    <source>
        <dbReference type="Pfam" id="PF07589"/>
    </source>
</evidence>
<evidence type="ECO:0000313" key="4">
    <source>
        <dbReference type="EMBL" id="WIT14242.1"/>
    </source>
</evidence>